<dbReference type="AlphaFoldDB" id="A0A451ATT0"/>
<accession>A0A451ATT0</accession>
<dbReference type="EMBL" id="CAADGD010000341">
    <property type="protein sequence ID" value="VFK73881.1"/>
    <property type="molecule type" value="Genomic_DNA"/>
</dbReference>
<evidence type="ECO:0000313" key="2">
    <source>
        <dbReference type="EMBL" id="VFK73881.1"/>
    </source>
</evidence>
<evidence type="ECO:0000313" key="1">
    <source>
        <dbReference type="EMBL" id="VFK69317.1"/>
    </source>
</evidence>
<dbReference type="EMBL" id="CAADFZ010000358">
    <property type="protein sequence ID" value="VFK69317.1"/>
    <property type="molecule type" value="Genomic_DNA"/>
</dbReference>
<sequence length="86" mass="9719">MTHSQSLTFRNALQISPERIAVMSDFDLSDLMVGLLRAQAHRCKSPLSEVRINTEDKAKDDGCDGWDWEAGDCRGLARRRRDLLAT</sequence>
<proteinExistence type="predicted"/>
<reference evidence="1" key="1">
    <citation type="submission" date="2019-02" db="EMBL/GenBank/DDBJ databases">
        <authorList>
            <person name="Gruber-Vodicka R. H."/>
            <person name="Seah K. B. B."/>
        </authorList>
    </citation>
    <scope>NUCLEOTIDE SEQUENCE</scope>
    <source>
        <strain evidence="2">BECK_BY19</strain>
        <strain evidence="1">BECK_BY8</strain>
    </source>
</reference>
<protein>
    <submittedName>
        <fullName evidence="1">Uncharacterized protein</fullName>
    </submittedName>
</protein>
<organism evidence="1">
    <name type="scientific">Candidatus Kentrum sp. UNK</name>
    <dbReference type="NCBI Taxonomy" id="2126344"/>
    <lineage>
        <taxon>Bacteria</taxon>
        <taxon>Pseudomonadati</taxon>
        <taxon>Pseudomonadota</taxon>
        <taxon>Gammaproteobacteria</taxon>
        <taxon>Candidatus Kentrum</taxon>
    </lineage>
</organism>
<gene>
    <name evidence="1" type="ORF">BECKUNK1418G_GA0071005_13582</name>
    <name evidence="2" type="ORF">BECKUNK1418H_GA0071006_13412</name>
</gene>
<name>A0A451ATT0_9GAMM</name>